<dbReference type="EMBL" id="PSUL01000069">
    <property type="protein sequence ID" value="PPF09575.1"/>
    <property type="molecule type" value="Genomic_DNA"/>
</dbReference>
<accession>A0ABD6W4P2</accession>
<comment type="caution">
    <text evidence="1">The sequence shown here is derived from an EMBL/GenBank/DDBJ whole genome shotgun (WGS) entry which is preliminary data.</text>
</comment>
<feature type="non-terminal residue" evidence="1">
    <location>
        <position position="96"/>
    </location>
</feature>
<dbReference type="RefSeq" id="WP_146076347.1">
    <property type="nucleotide sequence ID" value="NZ_PSUI01000091.1"/>
</dbReference>
<organism evidence="1 2">
    <name type="scientific">Rathayibacter rathayi</name>
    <name type="common">Corynebacterium rathayi</name>
    <dbReference type="NCBI Taxonomy" id="33887"/>
    <lineage>
        <taxon>Bacteria</taxon>
        <taxon>Bacillati</taxon>
        <taxon>Actinomycetota</taxon>
        <taxon>Actinomycetes</taxon>
        <taxon>Micrococcales</taxon>
        <taxon>Microbacteriaceae</taxon>
        <taxon>Rathayibacter</taxon>
    </lineage>
</organism>
<protein>
    <submittedName>
        <fullName evidence="1">Uncharacterized protein</fullName>
    </submittedName>
</protein>
<sequence>MAGNHPFWVRLARKEPQCATVRGRVFEIGAPDERDGAFLLTVWEKGRPVGHVLNLDPLVYKPCGPNHHAEPRPVDGVEALLELLVPQRTPLPPSSS</sequence>
<reference evidence="1 2" key="1">
    <citation type="submission" date="2018-02" db="EMBL/GenBank/DDBJ databases">
        <title>Bacteriophage NCPPB3778 and a type I-E CRISPR drive the evolution of the US Biological Select Agent, Rathayibacter toxicus.</title>
        <authorList>
            <person name="Davis E.W.II."/>
            <person name="Tabima J.F."/>
            <person name="Weisberg A.J."/>
            <person name="Lopes L.D."/>
            <person name="Wiseman M.S."/>
            <person name="Wiseman M.S."/>
            <person name="Pupko T."/>
            <person name="Belcher M.S."/>
            <person name="Sechler A.J."/>
            <person name="Tancos M.A."/>
            <person name="Schroeder B.K."/>
            <person name="Murray T.D."/>
            <person name="Luster D.G."/>
            <person name="Schneider W.L."/>
            <person name="Rogers E."/>
            <person name="Andreote F.D."/>
            <person name="Grunwald N.J."/>
            <person name="Putnam M.L."/>
            <person name="Chang J.H."/>
        </authorList>
    </citation>
    <scope>NUCLEOTIDE SEQUENCE [LARGE SCALE GENOMIC DNA]</scope>
    <source>
        <strain evidence="1 2">AY1I9</strain>
    </source>
</reference>
<name>A0ABD6W4P2_RATRA</name>
<dbReference type="AlphaFoldDB" id="A0ABD6W4P2"/>
<gene>
    <name evidence="1" type="ORF">C5C04_14610</name>
</gene>
<evidence type="ECO:0000313" key="1">
    <source>
        <dbReference type="EMBL" id="PPF09575.1"/>
    </source>
</evidence>
<dbReference type="Proteomes" id="UP000237881">
    <property type="component" value="Unassembled WGS sequence"/>
</dbReference>
<evidence type="ECO:0000313" key="2">
    <source>
        <dbReference type="Proteomes" id="UP000237881"/>
    </source>
</evidence>
<proteinExistence type="predicted"/>